<dbReference type="InterPro" id="IPR000223">
    <property type="entry name" value="Pept_S26A_signal_pept_1"/>
</dbReference>
<feature type="active site" evidence="3">
    <location>
        <position position="172"/>
    </location>
</feature>
<dbReference type="InterPro" id="IPR036286">
    <property type="entry name" value="LexA/Signal_pep-like_sf"/>
</dbReference>
<evidence type="ECO:0000256" key="1">
    <source>
        <dbReference type="ARBA" id="ARBA00004401"/>
    </source>
</evidence>
<evidence type="ECO:0000256" key="2">
    <source>
        <dbReference type="ARBA" id="ARBA00009370"/>
    </source>
</evidence>
<reference evidence="7 8" key="1">
    <citation type="submission" date="2018-06" db="EMBL/GenBank/DDBJ databases">
        <title>Sphaerisporangium craniellae sp. nov., isolated from a marine sponge in the South China Sea.</title>
        <authorList>
            <person name="Li L."/>
        </authorList>
    </citation>
    <scope>NUCLEOTIDE SEQUENCE [LARGE SCALE GENOMIC DNA]</scope>
    <source>
        <strain evidence="7 8">CCTCC AA 208026</strain>
    </source>
</reference>
<evidence type="ECO:0000256" key="4">
    <source>
        <dbReference type="RuleBase" id="RU362042"/>
    </source>
</evidence>
<feature type="compositionally biased region" description="Basic and acidic residues" evidence="5">
    <location>
        <begin position="1"/>
        <end position="14"/>
    </location>
</feature>
<dbReference type="EC" id="3.4.21.89" evidence="4"/>
<dbReference type="PRINTS" id="PR00727">
    <property type="entry name" value="LEADERPTASE"/>
</dbReference>
<feature type="compositionally biased region" description="Low complexity" evidence="5">
    <location>
        <begin position="76"/>
        <end position="87"/>
    </location>
</feature>
<sequence length="281" mass="29428">MSVTEHRPEPDPRTSDPSGAGEPGSPRSAASESGSPDLAAPGAGAPGAGLTGPSGAAQATAPEPADSDSDSGERTGSAAGSGVSPSGEPDTAASDAKGKRSGWRESVLLVLGGVVVALLVRLFVLDSFFIPSESMENTLLIDDRVIVNRLTGDIDRGEVVVFHGWDGTPTIKRVIGIGGDHVKCCDAQNRITVNGVPLDEESYLNPDDFPSQEKFDVTVPEGRLWLMGDHRAASEDSRAYMKNGFHGTIATGDVIGRAFALYWPFSRISTLPVPETFAKIR</sequence>
<organism evidence="7 8">
    <name type="scientific">Sphaerisporangium album</name>
    <dbReference type="NCBI Taxonomy" id="509200"/>
    <lineage>
        <taxon>Bacteria</taxon>
        <taxon>Bacillati</taxon>
        <taxon>Actinomycetota</taxon>
        <taxon>Actinomycetes</taxon>
        <taxon>Streptosporangiales</taxon>
        <taxon>Streptosporangiaceae</taxon>
        <taxon>Sphaerisporangium</taxon>
    </lineage>
</organism>
<comment type="caution">
    <text evidence="7">The sequence shown here is derived from an EMBL/GenBank/DDBJ whole genome shotgun (WGS) entry which is preliminary data.</text>
</comment>
<evidence type="ECO:0000313" key="7">
    <source>
        <dbReference type="EMBL" id="RCG30768.1"/>
    </source>
</evidence>
<dbReference type="Pfam" id="PF10502">
    <property type="entry name" value="Peptidase_S26"/>
    <property type="match status" value="1"/>
</dbReference>
<dbReference type="SUPFAM" id="SSF51306">
    <property type="entry name" value="LexA/Signal peptidase"/>
    <property type="match status" value="1"/>
</dbReference>
<keyword evidence="4 7" id="KW-0378">Hydrolase</keyword>
<dbReference type="Proteomes" id="UP000253094">
    <property type="component" value="Unassembled WGS sequence"/>
</dbReference>
<feature type="active site" evidence="3">
    <location>
        <position position="134"/>
    </location>
</feature>
<feature type="compositionally biased region" description="Low complexity" evidence="5">
    <location>
        <begin position="33"/>
        <end position="43"/>
    </location>
</feature>
<dbReference type="GO" id="GO:0005886">
    <property type="term" value="C:plasma membrane"/>
    <property type="evidence" value="ECO:0007669"/>
    <property type="project" value="UniProtKB-SubCell"/>
</dbReference>
<gene>
    <name evidence="7" type="primary">lepB</name>
    <name evidence="7" type="ORF">DQ384_12320</name>
</gene>
<dbReference type="GO" id="GO:0004252">
    <property type="term" value="F:serine-type endopeptidase activity"/>
    <property type="evidence" value="ECO:0007669"/>
    <property type="project" value="InterPro"/>
</dbReference>
<comment type="catalytic activity">
    <reaction evidence="4">
        <text>Cleavage of hydrophobic, N-terminal signal or leader sequences from secreted and periplasmic proteins.</text>
        <dbReference type="EC" id="3.4.21.89"/>
    </reaction>
</comment>
<dbReference type="GO" id="GO:0006465">
    <property type="term" value="P:signal peptide processing"/>
    <property type="evidence" value="ECO:0007669"/>
    <property type="project" value="InterPro"/>
</dbReference>
<feature type="transmembrane region" description="Helical" evidence="4">
    <location>
        <begin position="107"/>
        <end position="130"/>
    </location>
</feature>
<keyword evidence="4" id="KW-0812">Transmembrane</keyword>
<evidence type="ECO:0000313" key="8">
    <source>
        <dbReference type="Proteomes" id="UP000253094"/>
    </source>
</evidence>
<protein>
    <recommendedName>
        <fullName evidence="4">Signal peptidase I</fullName>
        <ecNumber evidence="4">3.4.21.89</ecNumber>
    </recommendedName>
</protein>
<comment type="similarity">
    <text evidence="2 4">Belongs to the peptidase S26 family.</text>
</comment>
<accession>A0A367FK56</accession>
<dbReference type="NCBIfam" id="TIGR02227">
    <property type="entry name" value="sigpep_I_bact"/>
    <property type="match status" value="1"/>
</dbReference>
<evidence type="ECO:0000259" key="6">
    <source>
        <dbReference type="Pfam" id="PF10502"/>
    </source>
</evidence>
<feature type="region of interest" description="Disordered" evidence="5">
    <location>
        <begin position="1"/>
        <end position="99"/>
    </location>
</feature>
<dbReference type="AlphaFoldDB" id="A0A367FK56"/>
<feature type="domain" description="Peptidase S26" evidence="6">
    <location>
        <begin position="104"/>
        <end position="263"/>
    </location>
</feature>
<keyword evidence="4" id="KW-0645">Protease</keyword>
<dbReference type="CDD" id="cd06530">
    <property type="entry name" value="S26_SPase_I"/>
    <property type="match status" value="1"/>
</dbReference>
<keyword evidence="4" id="KW-0472">Membrane</keyword>
<dbReference type="EMBL" id="QOIL01000006">
    <property type="protein sequence ID" value="RCG30768.1"/>
    <property type="molecule type" value="Genomic_DNA"/>
</dbReference>
<dbReference type="InterPro" id="IPR019533">
    <property type="entry name" value="Peptidase_S26"/>
</dbReference>
<keyword evidence="8" id="KW-1185">Reference proteome</keyword>
<dbReference type="PANTHER" id="PTHR43390:SF1">
    <property type="entry name" value="CHLOROPLAST PROCESSING PEPTIDASE"/>
    <property type="match status" value="1"/>
</dbReference>
<comment type="subcellular location">
    <subcellularLocation>
        <location evidence="1">Cell membrane</location>
        <topology evidence="1">Single-pass type II membrane protein</topology>
    </subcellularLocation>
    <subcellularLocation>
        <location evidence="4">Membrane</location>
        <topology evidence="4">Single-pass type II membrane protein</topology>
    </subcellularLocation>
</comment>
<dbReference type="Gene3D" id="2.10.109.10">
    <property type="entry name" value="Umud Fragment, subunit A"/>
    <property type="match status" value="1"/>
</dbReference>
<dbReference type="GO" id="GO:0009003">
    <property type="term" value="F:signal peptidase activity"/>
    <property type="evidence" value="ECO:0007669"/>
    <property type="project" value="UniProtKB-EC"/>
</dbReference>
<evidence type="ECO:0000256" key="3">
    <source>
        <dbReference type="PIRSR" id="PIRSR600223-1"/>
    </source>
</evidence>
<proteinExistence type="inferred from homology"/>
<dbReference type="PANTHER" id="PTHR43390">
    <property type="entry name" value="SIGNAL PEPTIDASE I"/>
    <property type="match status" value="1"/>
</dbReference>
<dbReference type="OrthoDB" id="9815782at2"/>
<name>A0A367FK56_9ACTN</name>
<evidence type="ECO:0000256" key="5">
    <source>
        <dbReference type="SAM" id="MobiDB-lite"/>
    </source>
</evidence>
<keyword evidence="4" id="KW-1133">Transmembrane helix</keyword>